<keyword evidence="4 10" id="KW-0812">Transmembrane</keyword>
<comment type="similarity">
    <text evidence="2 10">Belongs to the ARV1 family.</text>
</comment>
<evidence type="ECO:0000256" key="4">
    <source>
        <dbReference type="ARBA" id="ARBA00022692"/>
    </source>
</evidence>
<evidence type="ECO:0000256" key="5">
    <source>
        <dbReference type="ARBA" id="ARBA00022824"/>
    </source>
</evidence>
<dbReference type="GO" id="GO:0005789">
    <property type="term" value="C:endoplasmic reticulum membrane"/>
    <property type="evidence" value="ECO:0007669"/>
    <property type="project" value="UniProtKB-SubCell"/>
</dbReference>
<dbReference type="GO" id="GO:0032541">
    <property type="term" value="C:cortical endoplasmic reticulum"/>
    <property type="evidence" value="ECO:0007669"/>
    <property type="project" value="TreeGrafter"/>
</dbReference>
<gene>
    <name evidence="11" type="ORF">M422DRAFT_39857</name>
</gene>
<evidence type="ECO:0000313" key="11">
    <source>
        <dbReference type="EMBL" id="KIJ22987.1"/>
    </source>
</evidence>
<protein>
    <recommendedName>
        <fullName evidence="10">Protein ARV</fullName>
    </recommendedName>
</protein>
<dbReference type="GO" id="GO:0006665">
    <property type="term" value="P:sphingolipid metabolic process"/>
    <property type="evidence" value="ECO:0007669"/>
    <property type="project" value="UniProtKB-UniRule"/>
</dbReference>
<keyword evidence="7 10" id="KW-0445">Lipid transport</keyword>
<dbReference type="GO" id="GO:0000139">
    <property type="term" value="C:Golgi membrane"/>
    <property type="evidence" value="ECO:0007669"/>
    <property type="project" value="UniProtKB-SubCell"/>
</dbReference>
<evidence type="ECO:0000313" key="12">
    <source>
        <dbReference type="Proteomes" id="UP000054279"/>
    </source>
</evidence>
<keyword evidence="3 10" id="KW-0813">Transport</keyword>
<accession>A0A0C9U1U1</accession>
<organism evidence="11 12">
    <name type="scientific">Sphaerobolus stellatus (strain SS14)</name>
    <dbReference type="NCBI Taxonomy" id="990650"/>
    <lineage>
        <taxon>Eukaryota</taxon>
        <taxon>Fungi</taxon>
        <taxon>Dikarya</taxon>
        <taxon>Basidiomycota</taxon>
        <taxon>Agaricomycotina</taxon>
        <taxon>Agaricomycetes</taxon>
        <taxon>Phallomycetidae</taxon>
        <taxon>Geastrales</taxon>
        <taxon>Sphaerobolaceae</taxon>
        <taxon>Sphaerobolus</taxon>
    </lineage>
</organism>
<dbReference type="GO" id="GO:0097036">
    <property type="term" value="P:regulation of plasma membrane sterol distribution"/>
    <property type="evidence" value="ECO:0007669"/>
    <property type="project" value="UniProtKB-UniRule"/>
</dbReference>
<dbReference type="EMBL" id="KN837848">
    <property type="protein sequence ID" value="KIJ22987.1"/>
    <property type="molecule type" value="Genomic_DNA"/>
</dbReference>
<keyword evidence="10" id="KW-0746">Sphingolipid metabolism</keyword>
<comment type="subcellular location">
    <subcellularLocation>
        <location evidence="1 10">Endoplasmic reticulum membrane</location>
        <topology evidence="1 10">Multi-pass membrane protein</topology>
    </subcellularLocation>
    <subcellularLocation>
        <location evidence="10">Golgi apparatus membrane</location>
        <topology evidence="10">Multi-pass membrane protein</topology>
    </subcellularLocation>
</comment>
<evidence type="ECO:0000256" key="3">
    <source>
        <dbReference type="ARBA" id="ARBA00022448"/>
    </source>
</evidence>
<reference evidence="11 12" key="1">
    <citation type="submission" date="2014-06" db="EMBL/GenBank/DDBJ databases">
        <title>Evolutionary Origins and Diversification of the Mycorrhizal Mutualists.</title>
        <authorList>
            <consortium name="DOE Joint Genome Institute"/>
            <consortium name="Mycorrhizal Genomics Consortium"/>
            <person name="Kohler A."/>
            <person name="Kuo A."/>
            <person name="Nagy L.G."/>
            <person name="Floudas D."/>
            <person name="Copeland A."/>
            <person name="Barry K.W."/>
            <person name="Cichocki N."/>
            <person name="Veneault-Fourrey C."/>
            <person name="LaButti K."/>
            <person name="Lindquist E.A."/>
            <person name="Lipzen A."/>
            <person name="Lundell T."/>
            <person name="Morin E."/>
            <person name="Murat C."/>
            <person name="Riley R."/>
            <person name="Ohm R."/>
            <person name="Sun H."/>
            <person name="Tunlid A."/>
            <person name="Henrissat B."/>
            <person name="Grigoriev I.V."/>
            <person name="Hibbett D.S."/>
            <person name="Martin F."/>
        </authorList>
    </citation>
    <scope>NUCLEOTIDE SEQUENCE [LARGE SCALE GENOMIC DNA]</scope>
    <source>
        <strain evidence="11 12">SS14</strain>
    </source>
</reference>
<keyword evidence="8 10" id="KW-0443">Lipid metabolism</keyword>
<evidence type="ECO:0000256" key="7">
    <source>
        <dbReference type="ARBA" id="ARBA00023055"/>
    </source>
</evidence>
<dbReference type="GO" id="GO:0016125">
    <property type="term" value="P:sterol metabolic process"/>
    <property type="evidence" value="ECO:0007669"/>
    <property type="project" value="UniProtKB-UniRule"/>
</dbReference>
<comment type="function">
    <text evidence="10">Mediator of sterol homeostasis involved in sterol uptake, trafficking and distribution into membranes.</text>
</comment>
<comment type="function">
    <text evidence="10">Regulates also the sphingolipid metabolism.</text>
</comment>
<dbReference type="InterPro" id="IPR007290">
    <property type="entry name" value="Arv1"/>
</dbReference>
<evidence type="ECO:0000256" key="6">
    <source>
        <dbReference type="ARBA" id="ARBA00022989"/>
    </source>
</evidence>
<feature type="transmembrane region" description="Helical" evidence="10">
    <location>
        <begin position="113"/>
        <end position="143"/>
    </location>
</feature>
<feature type="transmembrane region" description="Helical" evidence="10">
    <location>
        <begin position="70"/>
        <end position="88"/>
    </location>
</feature>
<feature type="transmembrane region" description="Helical" evidence="10">
    <location>
        <begin position="242"/>
        <end position="266"/>
    </location>
</feature>
<name>A0A0C9U1U1_SPHS4</name>
<proteinExistence type="inferred from homology"/>
<keyword evidence="10" id="KW-0333">Golgi apparatus</keyword>
<dbReference type="HOGENOM" id="CLU_860831_0_0_1"/>
<evidence type="ECO:0000256" key="1">
    <source>
        <dbReference type="ARBA" id="ARBA00004477"/>
    </source>
</evidence>
<dbReference type="PANTHER" id="PTHR14467">
    <property type="entry name" value="ARV1"/>
    <property type="match status" value="1"/>
</dbReference>
<dbReference type="AlphaFoldDB" id="A0A0C9U1U1"/>
<evidence type="ECO:0000256" key="10">
    <source>
        <dbReference type="RuleBase" id="RU368065"/>
    </source>
</evidence>
<dbReference type="OrthoDB" id="2192830at2759"/>
<dbReference type="Pfam" id="PF04161">
    <property type="entry name" value="Arv1"/>
    <property type="match status" value="1"/>
</dbReference>
<dbReference type="PANTHER" id="PTHR14467:SF0">
    <property type="entry name" value="PROTEIN ARV1"/>
    <property type="match status" value="1"/>
</dbReference>
<keyword evidence="9 10" id="KW-0472">Membrane</keyword>
<feature type="non-terminal residue" evidence="11">
    <location>
        <position position="1"/>
    </location>
</feature>
<keyword evidence="6 10" id="KW-1133">Transmembrane helix</keyword>
<evidence type="ECO:0000256" key="2">
    <source>
        <dbReference type="ARBA" id="ARBA00009187"/>
    </source>
</evidence>
<keyword evidence="12" id="KW-1185">Reference proteome</keyword>
<evidence type="ECO:0000256" key="9">
    <source>
        <dbReference type="ARBA" id="ARBA00023136"/>
    </source>
</evidence>
<keyword evidence="5 10" id="KW-0256">Endoplasmic reticulum</keyword>
<dbReference type="GO" id="GO:0032366">
    <property type="term" value="P:intracellular sterol transport"/>
    <property type="evidence" value="ECO:0007669"/>
    <property type="project" value="UniProtKB-UniRule"/>
</dbReference>
<dbReference type="Proteomes" id="UP000054279">
    <property type="component" value="Unassembled WGS sequence"/>
</dbReference>
<sequence length="282" mass="32085">KCLSFADPYVEYDTFNLMLDLILLRRGVFRHLVFNRGSKPKRVTAVGPTSEDVNLAKDAEEMEMRRRRNILKIGLLSIFADTFTRWIYHYPLMKREDRSEIRSWNLDDKAGRLLFVTFLGCFLETVSFHIGVVVSSMAITNLLNSLAKKPLSPVQQGVRASHISLTLLYSSFTKLFMLVALSIWHPENISSQPPRSYDHPILSQIVPWLDVDKLDRRWVARNVLGGTTSSFGLRVALESNPFLVIFFIIAGWAIKTWVSSVASIYIGSQASHTDGYLLYALP</sequence>
<evidence type="ECO:0000256" key="8">
    <source>
        <dbReference type="ARBA" id="ARBA00023098"/>
    </source>
</evidence>